<dbReference type="EMBL" id="CAUOFW020002380">
    <property type="protein sequence ID" value="CAK9153346.1"/>
    <property type="molecule type" value="Genomic_DNA"/>
</dbReference>
<dbReference type="InterPro" id="IPR005299">
    <property type="entry name" value="MeTrfase_7"/>
</dbReference>
<dbReference type="InterPro" id="IPR029063">
    <property type="entry name" value="SAM-dependent_MTases_sf"/>
</dbReference>
<dbReference type="Proteomes" id="UP001642360">
    <property type="component" value="Unassembled WGS sequence"/>
</dbReference>
<evidence type="ECO:0008006" key="8">
    <source>
        <dbReference type="Google" id="ProtNLM"/>
    </source>
</evidence>
<name>A0ABC8S810_9AQUA</name>
<dbReference type="GO" id="GO:0032259">
    <property type="term" value="P:methylation"/>
    <property type="evidence" value="ECO:0007669"/>
    <property type="project" value="UniProtKB-KW"/>
</dbReference>
<evidence type="ECO:0000256" key="4">
    <source>
        <dbReference type="ARBA" id="ARBA00022723"/>
    </source>
</evidence>
<dbReference type="Pfam" id="PF03492">
    <property type="entry name" value="Methyltransf_7"/>
    <property type="match status" value="2"/>
</dbReference>
<dbReference type="Gene3D" id="1.10.1200.270">
    <property type="entry name" value="Methyltransferase, alpha-helical capping domain"/>
    <property type="match status" value="1"/>
</dbReference>
<evidence type="ECO:0000256" key="5">
    <source>
        <dbReference type="ARBA" id="ARBA00022842"/>
    </source>
</evidence>
<proteinExistence type="inferred from homology"/>
<comment type="caution">
    <text evidence="6">The sequence shown here is derived from an EMBL/GenBank/DDBJ whole genome shotgun (WGS) entry which is preliminary data.</text>
</comment>
<dbReference type="PANTHER" id="PTHR31009">
    <property type="entry name" value="S-ADENOSYL-L-METHIONINE:CARBOXYL METHYLTRANSFERASE FAMILY PROTEIN"/>
    <property type="match status" value="1"/>
</dbReference>
<protein>
    <recommendedName>
        <fullName evidence="8">S-adenosylmethionine-dependent methyltransferase</fullName>
    </recommendedName>
</protein>
<sequence length="245" mass="27277">MKNKFPRKNIDFGDNSTTVAKFSIAVENSNALINEAIADKLDVNQLISSSSSSTKKSFNIADLGCSVGPNTFIAVHYIIESVKLKCQSYCLDSELEFQVFFNDHASNDFNTLFKAHELAFGGLMALIIPCYPEGTPPSECPLFAIIDLLGATLMEMASMVVLIKRNGYFDIEKVEALVRRRMKGPAPLNHLRAAWEGLIIEHFGREIIDQLFDLFKNKVAESPIISQPSGKNVEDLFILLKRKLA</sequence>
<keyword evidence="4" id="KW-0479">Metal-binding</keyword>
<comment type="similarity">
    <text evidence="1">Belongs to the methyltransferase superfamily. Type-7 methyltransferase family.</text>
</comment>
<gene>
    <name evidence="6" type="ORF">ILEXP_LOCUS21584</name>
</gene>
<evidence type="ECO:0000256" key="3">
    <source>
        <dbReference type="ARBA" id="ARBA00022679"/>
    </source>
</evidence>
<evidence type="ECO:0000256" key="1">
    <source>
        <dbReference type="ARBA" id="ARBA00007967"/>
    </source>
</evidence>
<dbReference type="InterPro" id="IPR042086">
    <property type="entry name" value="MeTrfase_capping"/>
</dbReference>
<keyword evidence="5" id="KW-0460">Magnesium</keyword>
<accession>A0ABC8S810</accession>
<evidence type="ECO:0000256" key="2">
    <source>
        <dbReference type="ARBA" id="ARBA00022603"/>
    </source>
</evidence>
<dbReference type="SUPFAM" id="SSF53335">
    <property type="entry name" value="S-adenosyl-L-methionine-dependent methyltransferases"/>
    <property type="match status" value="1"/>
</dbReference>
<evidence type="ECO:0000313" key="7">
    <source>
        <dbReference type="Proteomes" id="UP001642360"/>
    </source>
</evidence>
<dbReference type="AlphaFoldDB" id="A0ABC8S810"/>
<keyword evidence="2" id="KW-0489">Methyltransferase</keyword>
<dbReference type="Gene3D" id="3.40.50.150">
    <property type="entry name" value="Vaccinia Virus protein VP39"/>
    <property type="match status" value="1"/>
</dbReference>
<reference evidence="6 7" key="1">
    <citation type="submission" date="2024-02" db="EMBL/GenBank/DDBJ databases">
        <authorList>
            <person name="Vignale AGUSTIN F."/>
            <person name="Sosa J E."/>
            <person name="Modenutti C."/>
        </authorList>
    </citation>
    <scope>NUCLEOTIDE SEQUENCE [LARGE SCALE GENOMIC DNA]</scope>
</reference>
<dbReference type="GO" id="GO:0008168">
    <property type="term" value="F:methyltransferase activity"/>
    <property type="evidence" value="ECO:0007669"/>
    <property type="project" value="UniProtKB-KW"/>
</dbReference>
<dbReference type="GO" id="GO:0046872">
    <property type="term" value="F:metal ion binding"/>
    <property type="evidence" value="ECO:0007669"/>
    <property type="project" value="UniProtKB-KW"/>
</dbReference>
<keyword evidence="3" id="KW-0808">Transferase</keyword>
<evidence type="ECO:0000313" key="6">
    <source>
        <dbReference type="EMBL" id="CAK9153346.1"/>
    </source>
</evidence>
<organism evidence="6 7">
    <name type="scientific">Ilex paraguariensis</name>
    <name type="common">yerba mate</name>
    <dbReference type="NCBI Taxonomy" id="185542"/>
    <lineage>
        <taxon>Eukaryota</taxon>
        <taxon>Viridiplantae</taxon>
        <taxon>Streptophyta</taxon>
        <taxon>Embryophyta</taxon>
        <taxon>Tracheophyta</taxon>
        <taxon>Spermatophyta</taxon>
        <taxon>Magnoliopsida</taxon>
        <taxon>eudicotyledons</taxon>
        <taxon>Gunneridae</taxon>
        <taxon>Pentapetalae</taxon>
        <taxon>asterids</taxon>
        <taxon>campanulids</taxon>
        <taxon>Aquifoliales</taxon>
        <taxon>Aquifoliaceae</taxon>
        <taxon>Ilex</taxon>
    </lineage>
</organism>
<keyword evidence="7" id="KW-1185">Reference proteome</keyword>